<dbReference type="GO" id="GO:0016491">
    <property type="term" value="F:oxidoreductase activity"/>
    <property type="evidence" value="ECO:0007669"/>
    <property type="project" value="InterPro"/>
</dbReference>
<accession>A0A8J5HWK4</accession>
<evidence type="ECO:0000313" key="3">
    <source>
        <dbReference type="Proteomes" id="UP000734854"/>
    </source>
</evidence>
<dbReference type="InterPro" id="IPR039261">
    <property type="entry name" value="FNR_nucleotide-bd"/>
</dbReference>
<dbReference type="SUPFAM" id="SSF52343">
    <property type="entry name" value="Ferredoxin reductase-like, C-terminal NADP-linked domain"/>
    <property type="match status" value="1"/>
</dbReference>
<feature type="domain" description="Oxidoreductase FAD/NAD(P)-binding" evidence="1">
    <location>
        <begin position="4"/>
        <end position="64"/>
    </location>
</feature>
<evidence type="ECO:0000313" key="2">
    <source>
        <dbReference type="EMBL" id="KAG6528732.1"/>
    </source>
</evidence>
<evidence type="ECO:0000259" key="1">
    <source>
        <dbReference type="Pfam" id="PF00175"/>
    </source>
</evidence>
<dbReference type="Gene3D" id="3.40.50.80">
    <property type="entry name" value="Nucleotide-binding domain of ferredoxin-NADP reductase (FNR) module"/>
    <property type="match status" value="1"/>
</dbReference>
<sequence length="87" mass="10065">MTYQESFKDWESIGVKIIPILSQPDERWSGERGYVQTAFSRAKDILNPSSTVVVLCGRKQMAEVCFSKNYYSHLQLCPYRELYGFSS</sequence>
<keyword evidence="3" id="KW-1185">Reference proteome</keyword>
<organism evidence="2 3">
    <name type="scientific">Zingiber officinale</name>
    <name type="common">Ginger</name>
    <name type="synonym">Amomum zingiber</name>
    <dbReference type="NCBI Taxonomy" id="94328"/>
    <lineage>
        <taxon>Eukaryota</taxon>
        <taxon>Viridiplantae</taxon>
        <taxon>Streptophyta</taxon>
        <taxon>Embryophyta</taxon>
        <taxon>Tracheophyta</taxon>
        <taxon>Spermatophyta</taxon>
        <taxon>Magnoliopsida</taxon>
        <taxon>Liliopsida</taxon>
        <taxon>Zingiberales</taxon>
        <taxon>Zingiberaceae</taxon>
        <taxon>Zingiber</taxon>
    </lineage>
</organism>
<dbReference type="InterPro" id="IPR001433">
    <property type="entry name" value="OxRdtase_FAD/NAD-bd"/>
</dbReference>
<protein>
    <recommendedName>
        <fullName evidence="1">Oxidoreductase FAD/NAD(P)-binding domain-containing protein</fullName>
    </recommendedName>
</protein>
<reference evidence="2 3" key="1">
    <citation type="submission" date="2020-08" db="EMBL/GenBank/DDBJ databases">
        <title>Plant Genome Project.</title>
        <authorList>
            <person name="Zhang R.-G."/>
        </authorList>
    </citation>
    <scope>NUCLEOTIDE SEQUENCE [LARGE SCALE GENOMIC DNA]</scope>
    <source>
        <tissue evidence="2">Rhizome</tissue>
    </source>
</reference>
<gene>
    <name evidence="2" type="ORF">ZIOFF_010917</name>
</gene>
<dbReference type="EMBL" id="JACMSC010000003">
    <property type="protein sequence ID" value="KAG6528732.1"/>
    <property type="molecule type" value="Genomic_DNA"/>
</dbReference>
<dbReference type="PANTHER" id="PTHR47215">
    <property type="match status" value="1"/>
</dbReference>
<name>A0A8J5HWK4_ZINOF</name>
<proteinExistence type="predicted"/>
<dbReference type="Pfam" id="PF00175">
    <property type="entry name" value="NAD_binding_1"/>
    <property type="match status" value="1"/>
</dbReference>
<dbReference type="Proteomes" id="UP000734854">
    <property type="component" value="Unassembled WGS sequence"/>
</dbReference>
<dbReference type="PANTHER" id="PTHR47215:SF1">
    <property type="entry name" value="F9L1.8 PROTEIN"/>
    <property type="match status" value="1"/>
</dbReference>
<dbReference type="AlphaFoldDB" id="A0A8J5HWK4"/>
<comment type="caution">
    <text evidence="2">The sequence shown here is derived from an EMBL/GenBank/DDBJ whole genome shotgun (WGS) entry which is preliminary data.</text>
</comment>